<organism evidence="2 3">
    <name type="scientific">Entamoeba nuttalli</name>
    <dbReference type="NCBI Taxonomy" id="412467"/>
    <lineage>
        <taxon>Eukaryota</taxon>
        <taxon>Amoebozoa</taxon>
        <taxon>Evosea</taxon>
        <taxon>Archamoebae</taxon>
        <taxon>Mastigamoebida</taxon>
        <taxon>Entamoebidae</taxon>
        <taxon>Entamoeba</taxon>
    </lineage>
</organism>
<keyword evidence="1" id="KW-0732">Signal</keyword>
<evidence type="ECO:0000313" key="3">
    <source>
        <dbReference type="Proteomes" id="UP001628156"/>
    </source>
</evidence>
<proteinExistence type="predicted"/>
<sequence length="229" mass="26136">MVIIFIIIFISICSAQYLRHCMYFDEECKRISSCEFIQLNTCLSIPNPKNTIEYFYSKTVQKENEIINYQFSSNGLCLNESSIPNQVNTIKQLGVCVADKSIYIIDTIVDQLDNIEQGAVGYLSNTTLVFSNDNETKPCSMLSTIQVIYNSCVEVMEGTYSKASVINNTLTLQTFRDKECVNLAMTNIESPCGLCIKEYFGNELIRYVNVNCYKKEEKNDTLPKQQKEL</sequence>
<dbReference type="Proteomes" id="UP001628156">
    <property type="component" value="Unassembled WGS sequence"/>
</dbReference>
<feature type="chain" id="PRO_5045275405" evidence="1">
    <location>
        <begin position="16"/>
        <end position="229"/>
    </location>
</feature>
<name>A0ABQ0DDI7_9EUKA</name>
<evidence type="ECO:0000256" key="1">
    <source>
        <dbReference type="SAM" id="SignalP"/>
    </source>
</evidence>
<gene>
    <name evidence="2" type="ORF">ENUP19_0061G0079</name>
</gene>
<accession>A0ABQ0DDI7</accession>
<comment type="caution">
    <text evidence="2">The sequence shown here is derived from an EMBL/GenBank/DDBJ whole genome shotgun (WGS) entry which is preliminary data.</text>
</comment>
<feature type="signal peptide" evidence="1">
    <location>
        <begin position="1"/>
        <end position="15"/>
    </location>
</feature>
<reference evidence="2 3" key="1">
    <citation type="journal article" date="2019" name="PLoS Negl. Trop. Dis.">
        <title>Whole genome sequencing of Entamoeba nuttalli reveals mammalian host-related molecular signatures and a novel octapeptide-repeat surface protein.</title>
        <authorList>
            <person name="Tanaka M."/>
            <person name="Makiuchi T."/>
            <person name="Komiyama T."/>
            <person name="Shiina T."/>
            <person name="Osaki K."/>
            <person name="Tachibana H."/>
        </authorList>
    </citation>
    <scope>NUCLEOTIDE SEQUENCE [LARGE SCALE GENOMIC DNA]</scope>
    <source>
        <strain evidence="2 3">P19-061405</strain>
    </source>
</reference>
<keyword evidence="3" id="KW-1185">Reference proteome</keyword>
<protein>
    <submittedName>
        <fullName evidence="2">Uncharacterized protein</fullName>
    </submittedName>
</protein>
<evidence type="ECO:0000313" key="2">
    <source>
        <dbReference type="EMBL" id="GAB1220921.1"/>
    </source>
</evidence>
<dbReference type="EMBL" id="BAAFRS010000061">
    <property type="protein sequence ID" value="GAB1220921.1"/>
    <property type="molecule type" value="Genomic_DNA"/>
</dbReference>